<dbReference type="InterPro" id="IPR006128">
    <property type="entry name" value="Lipoprotein_PsaA-like"/>
</dbReference>
<evidence type="ECO:0000256" key="2">
    <source>
        <dbReference type="ARBA" id="ARBA00011028"/>
    </source>
</evidence>
<comment type="similarity">
    <text evidence="2 6">Belongs to the bacterial solute-binding protein 9 family.</text>
</comment>
<dbReference type="PANTHER" id="PTHR42953:SF1">
    <property type="entry name" value="METAL-BINDING PROTEIN HI_0362-RELATED"/>
    <property type="match status" value="1"/>
</dbReference>
<accession>A0ABR9FBC1</accession>
<evidence type="ECO:0000256" key="7">
    <source>
        <dbReference type="SAM" id="SignalP"/>
    </source>
</evidence>
<evidence type="ECO:0000256" key="6">
    <source>
        <dbReference type="RuleBase" id="RU003512"/>
    </source>
</evidence>
<comment type="subcellular location">
    <subcellularLocation>
        <location evidence="1">Cell envelope</location>
    </subcellularLocation>
</comment>
<proteinExistence type="inferred from homology"/>
<feature type="chain" id="PRO_5046776198" evidence="7">
    <location>
        <begin position="26"/>
        <end position="304"/>
    </location>
</feature>
<evidence type="ECO:0000256" key="4">
    <source>
        <dbReference type="ARBA" id="ARBA00022723"/>
    </source>
</evidence>
<protein>
    <submittedName>
        <fullName evidence="8">Zinc ABC transporter substrate-binding protein</fullName>
    </submittedName>
</protein>
<dbReference type="InterPro" id="IPR006129">
    <property type="entry name" value="AdhesinB"/>
</dbReference>
<dbReference type="PRINTS" id="PR00691">
    <property type="entry name" value="ADHESINB"/>
</dbReference>
<dbReference type="EMBL" id="RRZC01000008">
    <property type="protein sequence ID" value="MBE0403773.1"/>
    <property type="molecule type" value="Genomic_DNA"/>
</dbReference>
<dbReference type="PANTHER" id="PTHR42953">
    <property type="entry name" value="HIGH-AFFINITY ZINC UPTAKE SYSTEM PROTEIN ZNUA-RELATED"/>
    <property type="match status" value="1"/>
</dbReference>
<dbReference type="Proteomes" id="UP000754821">
    <property type="component" value="Unassembled WGS sequence"/>
</dbReference>
<gene>
    <name evidence="8" type="ORF">EI163_09405</name>
</gene>
<evidence type="ECO:0000313" key="9">
    <source>
        <dbReference type="Proteomes" id="UP000754821"/>
    </source>
</evidence>
<evidence type="ECO:0000313" key="8">
    <source>
        <dbReference type="EMBL" id="MBE0403773.1"/>
    </source>
</evidence>
<dbReference type="RefSeq" id="WP_087106717.1">
    <property type="nucleotide sequence ID" value="NZ_FUKM01000017.1"/>
</dbReference>
<keyword evidence="4" id="KW-0479">Metal-binding</keyword>
<keyword evidence="9" id="KW-1185">Reference proteome</keyword>
<dbReference type="Gene3D" id="3.40.50.1980">
    <property type="entry name" value="Nitrogenase molybdenum iron protein domain"/>
    <property type="match status" value="2"/>
</dbReference>
<evidence type="ECO:0000256" key="3">
    <source>
        <dbReference type="ARBA" id="ARBA00022448"/>
    </source>
</evidence>
<evidence type="ECO:0000256" key="5">
    <source>
        <dbReference type="ARBA" id="ARBA00022729"/>
    </source>
</evidence>
<name>A0ABR9FBC1_9GAMM</name>
<dbReference type="InterPro" id="IPR050492">
    <property type="entry name" value="Bact_metal-bind_prot9"/>
</dbReference>
<dbReference type="InterPro" id="IPR006127">
    <property type="entry name" value="ZnuA-like"/>
</dbReference>
<dbReference type="Pfam" id="PF01297">
    <property type="entry name" value="ZnuA"/>
    <property type="match status" value="1"/>
</dbReference>
<dbReference type="SUPFAM" id="SSF53807">
    <property type="entry name" value="Helical backbone' metal receptor"/>
    <property type="match status" value="1"/>
</dbReference>
<comment type="caution">
    <text evidence="8">The sequence shown here is derived from an EMBL/GenBank/DDBJ whole genome shotgun (WGS) entry which is preliminary data.</text>
</comment>
<dbReference type="PRINTS" id="PR00690">
    <property type="entry name" value="ADHESNFAMILY"/>
</dbReference>
<evidence type="ECO:0000256" key="1">
    <source>
        <dbReference type="ARBA" id="ARBA00004196"/>
    </source>
</evidence>
<feature type="signal peptide" evidence="7">
    <location>
        <begin position="1"/>
        <end position="25"/>
    </location>
</feature>
<organism evidence="8 9">
    <name type="scientific">Halomonas citrativorans</name>
    <dbReference type="NCBI Taxonomy" id="2742612"/>
    <lineage>
        <taxon>Bacteria</taxon>
        <taxon>Pseudomonadati</taxon>
        <taxon>Pseudomonadota</taxon>
        <taxon>Gammaproteobacteria</taxon>
        <taxon>Oceanospirillales</taxon>
        <taxon>Halomonadaceae</taxon>
        <taxon>Halomonas</taxon>
    </lineage>
</organism>
<keyword evidence="5 7" id="KW-0732">Signal</keyword>
<sequence length="304" mass="33378">MKKQVSWVSTLLLGTLVSVSPLAGASTLNVIASFSILEDLVKRIAGEDINVNVIVPPGADVHTWELTPPNVLSIEEADIIFYNGFGLEPWLRHVEAIADDSLTLKAVAENADFAPLPIITGQYQGANDPHMWMDPKGAAAYIKVIAETLAKHYPEKAEAFYARAEDTYRALDTLDQAINERLEGIPKTNRFLVTSEAGFRYFARAYGFEYDAIWGLNNETQGNARAMAEMNERLAKTRAPALFYESTVPCIHMDALSRATGISLAGPLHVDAFSSQDDQAYDYPAMLRYNAELIHGALGGARPE</sequence>
<reference evidence="8 9" key="1">
    <citation type="submission" date="2020-07" db="EMBL/GenBank/DDBJ databases">
        <title>Halophilic bacteria isolated from french cheeses.</title>
        <authorList>
            <person name="Kothe C.I."/>
            <person name="Farah-Kraiem B."/>
            <person name="Renault P."/>
            <person name="Dridi B."/>
        </authorList>
    </citation>
    <scope>NUCLEOTIDE SEQUENCE [LARGE SCALE GENOMIC DNA]</scope>
    <source>
        <strain evidence="8 9">FME16</strain>
    </source>
</reference>
<keyword evidence="3 6" id="KW-0813">Transport</keyword>